<comment type="pathway">
    <text evidence="7">Pyrimidine metabolism; CTP biosynthesis via salvage pathway; CTP from cytidine: step 1/3.</text>
</comment>
<keyword evidence="3 7" id="KW-0808">Transferase</keyword>
<dbReference type="GO" id="GO:0008655">
    <property type="term" value="P:pyrimidine-containing compound salvage"/>
    <property type="evidence" value="ECO:0007669"/>
    <property type="project" value="UniProtKB-ARBA"/>
</dbReference>
<gene>
    <name evidence="10" type="ORF">L203_101327</name>
</gene>
<evidence type="ECO:0000259" key="8">
    <source>
        <dbReference type="Pfam" id="PF00485"/>
    </source>
</evidence>
<accession>A0AAJ8JPR2</accession>
<dbReference type="EMBL" id="CP143785">
    <property type="protein sequence ID" value="WVN86166.1"/>
    <property type="molecule type" value="Genomic_DNA"/>
</dbReference>
<comment type="similarity">
    <text evidence="2 7">Belongs to the uridine kinase family.</text>
</comment>
<keyword evidence="5 7" id="KW-0418">Kinase</keyword>
<feature type="domain" description="Phosphoribulokinase/uridine kinase" evidence="8">
    <location>
        <begin position="44"/>
        <end position="227"/>
    </location>
</feature>
<dbReference type="InterPro" id="IPR029057">
    <property type="entry name" value="PRTase-like"/>
</dbReference>
<evidence type="ECO:0000256" key="1">
    <source>
        <dbReference type="ARBA" id="ARBA00004690"/>
    </source>
</evidence>
<dbReference type="EC" id="2.7.1.48" evidence="7"/>
<evidence type="ECO:0000259" key="9">
    <source>
        <dbReference type="Pfam" id="PF14681"/>
    </source>
</evidence>
<reference evidence="10" key="3">
    <citation type="submission" date="2024-01" db="EMBL/GenBank/DDBJ databases">
        <authorList>
            <person name="Coelho M.A."/>
            <person name="David-Palma M."/>
            <person name="Shea T."/>
            <person name="Sun S."/>
            <person name="Cuomo C.A."/>
            <person name="Heitman J."/>
        </authorList>
    </citation>
    <scope>NUCLEOTIDE SEQUENCE</scope>
    <source>
        <strain evidence="10">CBS 7841</strain>
    </source>
</reference>
<evidence type="ECO:0000256" key="3">
    <source>
        <dbReference type="ARBA" id="ARBA00022679"/>
    </source>
</evidence>
<dbReference type="InterPro" id="IPR000836">
    <property type="entry name" value="PRTase_dom"/>
</dbReference>
<protein>
    <recommendedName>
        <fullName evidence="7">Uridine kinase</fullName>
        <ecNumber evidence="7">2.7.1.48</ecNumber>
    </recommendedName>
</protein>
<dbReference type="Proteomes" id="UP000094043">
    <property type="component" value="Chromosome 2"/>
</dbReference>
<dbReference type="NCBIfam" id="NF004018">
    <property type="entry name" value="PRK05480.1"/>
    <property type="match status" value="1"/>
</dbReference>
<comment type="pathway">
    <text evidence="1 7">Pyrimidine metabolism; UMP biosynthesis via salvage pathway; UMP from uridine: step 1/1.</text>
</comment>
<evidence type="ECO:0000256" key="6">
    <source>
        <dbReference type="ARBA" id="ARBA00022840"/>
    </source>
</evidence>
<dbReference type="NCBIfam" id="TIGR00235">
    <property type="entry name" value="udk"/>
    <property type="match status" value="1"/>
</dbReference>
<name>A0AAJ8JPR2_9TREE</name>
<evidence type="ECO:0000313" key="11">
    <source>
        <dbReference type="Proteomes" id="UP000094043"/>
    </source>
</evidence>
<evidence type="ECO:0000256" key="4">
    <source>
        <dbReference type="ARBA" id="ARBA00022741"/>
    </source>
</evidence>
<dbReference type="PANTHER" id="PTHR10285">
    <property type="entry name" value="URIDINE KINASE"/>
    <property type="match status" value="1"/>
</dbReference>
<keyword evidence="4 7" id="KW-0547">Nucleotide-binding</keyword>
<dbReference type="KEGG" id="cdep:91085540"/>
<dbReference type="Pfam" id="PF14681">
    <property type="entry name" value="UPRTase"/>
    <property type="match status" value="1"/>
</dbReference>
<dbReference type="FunFam" id="3.40.50.2020:FF:000010">
    <property type="entry name" value="Uridine-cytidine kinase"/>
    <property type="match status" value="1"/>
</dbReference>
<proteinExistence type="inferred from homology"/>
<dbReference type="CDD" id="cd06223">
    <property type="entry name" value="PRTases_typeI"/>
    <property type="match status" value="1"/>
</dbReference>
<dbReference type="Pfam" id="PF00485">
    <property type="entry name" value="PRK"/>
    <property type="match status" value="1"/>
</dbReference>
<feature type="domain" description="Phosphoribosyltransferase" evidence="9">
    <location>
        <begin position="279"/>
        <end position="472"/>
    </location>
</feature>
<dbReference type="RefSeq" id="XP_066066866.1">
    <property type="nucleotide sequence ID" value="XM_066210769.1"/>
</dbReference>
<dbReference type="PRINTS" id="PR00988">
    <property type="entry name" value="URIDINKINASE"/>
</dbReference>
<dbReference type="InterPro" id="IPR027417">
    <property type="entry name" value="P-loop_NTPase"/>
</dbReference>
<comment type="catalytic activity">
    <reaction evidence="7">
        <text>uridine + ATP = UMP + ADP + H(+)</text>
        <dbReference type="Rhea" id="RHEA:16825"/>
        <dbReference type="ChEBI" id="CHEBI:15378"/>
        <dbReference type="ChEBI" id="CHEBI:16704"/>
        <dbReference type="ChEBI" id="CHEBI:30616"/>
        <dbReference type="ChEBI" id="CHEBI:57865"/>
        <dbReference type="ChEBI" id="CHEBI:456216"/>
        <dbReference type="EC" id="2.7.1.48"/>
    </reaction>
</comment>
<dbReference type="SUPFAM" id="SSF53271">
    <property type="entry name" value="PRTase-like"/>
    <property type="match status" value="1"/>
</dbReference>
<reference evidence="10" key="2">
    <citation type="journal article" date="2022" name="Elife">
        <title>Obligate sexual reproduction of a homothallic fungus closely related to the Cryptococcus pathogenic species complex.</title>
        <authorList>
            <person name="Passer A.R."/>
            <person name="Clancey S.A."/>
            <person name="Shea T."/>
            <person name="David-Palma M."/>
            <person name="Averette A.F."/>
            <person name="Boekhout T."/>
            <person name="Porcel B.M."/>
            <person name="Nowrousian M."/>
            <person name="Cuomo C.A."/>
            <person name="Sun S."/>
            <person name="Heitman J."/>
            <person name="Coelho M.A."/>
        </authorList>
    </citation>
    <scope>NUCLEOTIDE SEQUENCE</scope>
    <source>
        <strain evidence="10">CBS 7841</strain>
    </source>
</reference>
<dbReference type="SUPFAM" id="SSF52540">
    <property type="entry name" value="P-loop containing nucleoside triphosphate hydrolases"/>
    <property type="match status" value="1"/>
</dbReference>
<dbReference type="Gene3D" id="3.40.50.300">
    <property type="entry name" value="P-loop containing nucleotide triphosphate hydrolases"/>
    <property type="match status" value="1"/>
</dbReference>
<dbReference type="Gene3D" id="3.40.50.2020">
    <property type="match status" value="1"/>
</dbReference>
<dbReference type="GeneID" id="91085540"/>
<evidence type="ECO:0000256" key="7">
    <source>
        <dbReference type="RuleBase" id="RU003825"/>
    </source>
</evidence>
<dbReference type="GO" id="GO:0005524">
    <property type="term" value="F:ATP binding"/>
    <property type="evidence" value="ECO:0007669"/>
    <property type="project" value="UniProtKB-KW"/>
</dbReference>
<keyword evidence="6 7" id="KW-0067">ATP-binding</keyword>
<dbReference type="CDD" id="cd02023">
    <property type="entry name" value="UMPK"/>
    <property type="match status" value="1"/>
</dbReference>
<dbReference type="AlphaFoldDB" id="A0AAJ8JPR2"/>
<dbReference type="FunFam" id="3.40.50.300:FF:002070">
    <property type="entry name" value="Uridine kinase"/>
    <property type="match status" value="1"/>
</dbReference>
<evidence type="ECO:0000256" key="5">
    <source>
        <dbReference type="ARBA" id="ARBA00022777"/>
    </source>
</evidence>
<reference evidence="10" key="1">
    <citation type="submission" date="2016-06" db="EMBL/GenBank/DDBJ databases">
        <authorList>
            <person name="Cuomo C."/>
            <person name="Litvintseva A."/>
            <person name="Heitman J."/>
            <person name="Chen Y."/>
            <person name="Sun S."/>
            <person name="Springer D."/>
            <person name="Dromer F."/>
            <person name="Young S."/>
            <person name="Zeng Q."/>
            <person name="Chapman S."/>
            <person name="Gujja S."/>
            <person name="Saif S."/>
            <person name="Birren B."/>
        </authorList>
    </citation>
    <scope>NUCLEOTIDE SEQUENCE</scope>
    <source>
        <strain evidence="10">CBS 7841</strain>
    </source>
</reference>
<evidence type="ECO:0000313" key="10">
    <source>
        <dbReference type="EMBL" id="WVN86166.1"/>
    </source>
</evidence>
<dbReference type="InterPro" id="IPR000764">
    <property type="entry name" value="Uridine_kinase-like"/>
</dbReference>
<dbReference type="InterPro" id="IPR006083">
    <property type="entry name" value="PRK/URK"/>
</dbReference>
<dbReference type="GO" id="GO:0004849">
    <property type="term" value="F:uridine kinase activity"/>
    <property type="evidence" value="ECO:0007669"/>
    <property type="project" value="UniProtKB-EC"/>
</dbReference>
<sequence>MKPQERHTKLQRAILRQQDKNQVLISHGRAPWYGPDGKNVEAYVIGIAGGSASGKTSVARAILSALDWIPTVLILSQDSFYKAHTEEEIKLAFQNNFDLDHPNAIDTTLFAQCLRDLKDGKATEIPVYSFVHHQRMPETNYIYGASVIIVQGIMALQSPELRDLYDLKVFVNCDSDMMLARRIKRDIKERGRDVDGILDQYLRFVKSSYDNFVYPSSRYADIIVPGSSNHLAIELLVTHVKRQLETRSIQFRQILAHMGDDVPSEGAEKLDKQIILLDQTNQLRGIMTILRDKTTSREEFIFHIDRVSTIIVETALALIPCQPKTIRTPQKNVYQGLEQTKDLVGISILRSGGPFSQGLRRVIRDVPIGGILIQSNPRTGEPLLLKSDLPHCIRSRKTSGAVRCLLLDSQMGTGAAAMMAIRVLLDHGIPQEHIVFLTYLISRPASHSVLRAFPRIHIVTAAIDPGLDELRFAYHFDNLVGEAAGEGDFAVRYVNGVRTSEEGIGDELETDQELIEDQSRIPVNKAAKELTLLKKQGEELVGEKSAWVISPGMGHVGDRYYLV</sequence>
<comment type="catalytic activity">
    <reaction evidence="7">
        <text>cytidine + ATP = CMP + ADP + H(+)</text>
        <dbReference type="Rhea" id="RHEA:24674"/>
        <dbReference type="ChEBI" id="CHEBI:15378"/>
        <dbReference type="ChEBI" id="CHEBI:17562"/>
        <dbReference type="ChEBI" id="CHEBI:30616"/>
        <dbReference type="ChEBI" id="CHEBI:60377"/>
        <dbReference type="ChEBI" id="CHEBI:456216"/>
        <dbReference type="EC" id="2.7.1.48"/>
    </reaction>
</comment>
<keyword evidence="11" id="KW-1185">Reference proteome</keyword>
<organism evidence="10 11">
    <name type="scientific">Cryptococcus depauperatus CBS 7841</name>
    <dbReference type="NCBI Taxonomy" id="1295531"/>
    <lineage>
        <taxon>Eukaryota</taxon>
        <taxon>Fungi</taxon>
        <taxon>Dikarya</taxon>
        <taxon>Basidiomycota</taxon>
        <taxon>Agaricomycotina</taxon>
        <taxon>Tremellomycetes</taxon>
        <taxon>Tremellales</taxon>
        <taxon>Cryptococcaceae</taxon>
        <taxon>Cryptococcus</taxon>
    </lineage>
</organism>
<evidence type="ECO:0000256" key="2">
    <source>
        <dbReference type="ARBA" id="ARBA00005408"/>
    </source>
</evidence>